<organism evidence="1 2">
    <name type="scientific">Pseudomonas syringae pv. ribicola</name>
    <dbReference type="NCBI Taxonomy" id="55398"/>
    <lineage>
        <taxon>Bacteria</taxon>
        <taxon>Pseudomonadati</taxon>
        <taxon>Pseudomonadota</taxon>
        <taxon>Gammaproteobacteria</taxon>
        <taxon>Pseudomonadales</taxon>
        <taxon>Pseudomonadaceae</taxon>
        <taxon>Pseudomonas</taxon>
    </lineage>
</organism>
<gene>
    <name evidence="1" type="ORF">ALQ95_00680</name>
</gene>
<proteinExistence type="predicted"/>
<dbReference type="Proteomes" id="UP000280292">
    <property type="component" value="Unassembled WGS sequence"/>
</dbReference>
<sequence length="351" mass="41487">MSLESQEHSISIWRRRMNRGFLSSVVNTRAYMEAEKEWVVELQRYHRYWYDLIVNSHEVAEYFDSRQLIVDYLKRVKAEVEAGLEKRFVYFICSRERVRFNTKRSPSYNPLTRATKLHLLIGKNQTKKTIRCRFFDEQRRKFHKPDIEVSEKYITIRNAEGNLFTQSIHDFLENANISVGLDSRVEYVGYTKNPELRPTNGKHTGLSHILHRLADNGRDSFIYFNLFKIITKATNQKFMLNFAMANAMTDEIDVEMEGKILEKCFIFYFDAAGQDRNKKNELAELKKNLQRLSTDQNIKKIHVHYEFEKPTEYGVLSSSQISPNLQHIFTIQKTEHGFEITHEDGQARSFS</sequence>
<reference evidence="1 2" key="1">
    <citation type="submission" date="2018-08" db="EMBL/GenBank/DDBJ databases">
        <title>Recombination of ecologically and evolutionarily significant loci maintains genetic cohesion in the Pseudomonas syringae species complex.</title>
        <authorList>
            <person name="Dillon M."/>
            <person name="Thakur S."/>
            <person name="Almeida R.N.D."/>
            <person name="Weir B.S."/>
            <person name="Guttman D.S."/>
        </authorList>
    </citation>
    <scope>NUCLEOTIDE SEQUENCE [LARGE SCALE GENOMIC DNA]</scope>
    <source>
        <strain evidence="1 2">ICMP 3883</strain>
    </source>
</reference>
<comment type="caution">
    <text evidence="1">The sequence shown here is derived from an EMBL/GenBank/DDBJ whole genome shotgun (WGS) entry which is preliminary data.</text>
</comment>
<accession>A0A3M2W3M5</accession>
<evidence type="ECO:0000313" key="2">
    <source>
        <dbReference type="Proteomes" id="UP000280292"/>
    </source>
</evidence>
<protein>
    <submittedName>
        <fullName evidence="1">Uncharacterized protein</fullName>
    </submittedName>
</protein>
<dbReference type="EMBL" id="RBNR01000080">
    <property type="protein sequence ID" value="RML46151.1"/>
    <property type="molecule type" value="Genomic_DNA"/>
</dbReference>
<evidence type="ECO:0000313" key="1">
    <source>
        <dbReference type="EMBL" id="RML46151.1"/>
    </source>
</evidence>
<dbReference type="AlphaFoldDB" id="A0A3M2W3M5"/>
<name>A0A3M2W3M5_PSESI</name>